<evidence type="ECO:0000256" key="1">
    <source>
        <dbReference type="ARBA" id="ARBA00004123"/>
    </source>
</evidence>
<evidence type="ECO:0000313" key="4">
    <source>
        <dbReference type="EMBL" id="OKL58264.1"/>
    </source>
</evidence>
<sequence length="310" mass="36598">MSSWESFDLTFQFNRDLSYDKKLIDRINGYRRSLENQLFIDRLLRLMGVQAVHEIYPPKSNQDLRELHRQILRSSFPNHQKQAVIYYLLQDCRGSNEAINQFVRRCSLPEKYQLFISGLWHLDRLEFRLALEFLTEPSLIPTFPDEILYVLTLEKLPRHDDSLAIAYYITVSPPLESETVQQSYFETLCRASITESFYFSRRYDDDRRRRFLEQLIFFVHKTTPGNTRGERAIELINLPFDEQEETWFEDYLLNGKVATLSGAKDTVLMRRLATGKTRDLPASVKSLGGRKIDGINWDDLRQTFDRSDTL</sequence>
<organism evidence="4 5">
    <name type="scientific">Talaromyces atroroseus</name>
    <dbReference type="NCBI Taxonomy" id="1441469"/>
    <lineage>
        <taxon>Eukaryota</taxon>
        <taxon>Fungi</taxon>
        <taxon>Dikarya</taxon>
        <taxon>Ascomycota</taxon>
        <taxon>Pezizomycotina</taxon>
        <taxon>Eurotiomycetes</taxon>
        <taxon>Eurotiomycetidae</taxon>
        <taxon>Eurotiales</taxon>
        <taxon>Trichocomaceae</taxon>
        <taxon>Talaromyces</taxon>
        <taxon>Talaromyces sect. Trachyspermi</taxon>
    </lineage>
</organism>
<evidence type="ECO:0000256" key="2">
    <source>
        <dbReference type="ARBA" id="ARBA00023242"/>
    </source>
</evidence>
<dbReference type="InterPro" id="IPR025151">
    <property type="entry name" value="ELYS_dom"/>
</dbReference>
<dbReference type="RefSeq" id="XP_020118385.1">
    <property type="nucleotide sequence ID" value="XM_020269251.1"/>
</dbReference>
<dbReference type="EMBL" id="LFMY01000010">
    <property type="protein sequence ID" value="OKL58264.1"/>
    <property type="molecule type" value="Genomic_DNA"/>
</dbReference>
<dbReference type="GeneID" id="31006228"/>
<accession>A0A225AJ32</accession>
<keyword evidence="2" id="KW-0539">Nucleus</keyword>
<dbReference type="Pfam" id="PF13934">
    <property type="entry name" value="ELYS"/>
    <property type="match status" value="1"/>
</dbReference>
<dbReference type="OrthoDB" id="20729at2759"/>
<evidence type="ECO:0000313" key="5">
    <source>
        <dbReference type="Proteomes" id="UP000214365"/>
    </source>
</evidence>
<gene>
    <name evidence="4" type="ORF">UA08_06473</name>
</gene>
<dbReference type="GO" id="GO:0005634">
    <property type="term" value="C:nucleus"/>
    <property type="evidence" value="ECO:0007669"/>
    <property type="project" value="UniProtKB-SubCell"/>
</dbReference>
<reference evidence="4 5" key="1">
    <citation type="submission" date="2015-06" db="EMBL/GenBank/DDBJ databases">
        <title>Talaromyces atroroseus IBT 11181 draft genome.</title>
        <authorList>
            <person name="Rasmussen K.B."/>
            <person name="Rasmussen S."/>
            <person name="Petersen B."/>
            <person name="Sicheritz-Ponten T."/>
            <person name="Mortensen U.H."/>
            <person name="Thrane U."/>
        </authorList>
    </citation>
    <scope>NUCLEOTIDE SEQUENCE [LARGE SCALE GENOMIC DNA]</scope>
    <source>
        <strain evidence="4 5">IBT 11181</strain>
    </source>
</reference>
<dbReference type="STRING" id="1441469.A0A225AJ32"/>
<evidence type="ECO:0000259" key="3">
    <source>
        <dbReference type="Pfam" id="PF13934"/>
    </source>
</evidence>
<proteinExistence type="predicted"/>
<name>A0A225AJ32_TALAT</name>
<feature type="domain" description="ELYS-like" evidence="3">
    <location>
        <begin position="37"/>
        <end position="254"/>
    </location>
</feature>
<protein>
    <recommendedName>
        <fullName evidence="3">ELYS-like domain-containing protein</fullName>
    </recommendedName>
</protein>
<keyword evidence="5" id="KW-1185">Reference proteome</keyword>
<comment type="subcellular location">
    <subcellularLocation>
        <location evidence="1">Nucleus</location>
    </subcellularLocation>
</comment>
<dbReference type="AlphaFoldDB" id="A0A225AJ32"/>
<dbReference type="Proteomes" id="UP000214365">
    <property type="component" value="Unassembled WGS sequence"/>
</dbReference>
<comment type="caution">
    <text evidence="4">The sequence shown here is derived from an EMBL/GenBank/DDBJ whole genome shotgun (WGS) entry which is preliminary data.</text>
</comment>